<feature type="compositionally biased region" description="Basic and acidic residues" evidence="3">
    <location>
        <begin position="299"/>
        <end position="324"/>
    </location>
</feature>
<dbReference type="SUPFAM" id="SSF52540">
    <property type="entry name" value="P-loop containing nucleoside triphosphate hydrolases"/>
    <property type="match status" value="2"/>
</dbReference>
<keyword evidence="6" id="KW-1185">Reference proteome</keyword>
<keyword evidence="1" id="KW-0547">Nucleotide-binding</keyword>
<evidence type="ECO:0000313" key="5">
    <source>
        <dbReference type="EMBL" id="QBR89297.1"/>
    </source>
</evidence>
<accession>A0ABX5SU17</accession>
<evidence type="ECO:0000313" key="6">
    <source>
        <dbReference type="Proteomes" id="UP000295748"/>
    </source>
</evidence>
<sequence length="553" mass="59184">MTATLVASNLAGGYGHRTLFDSLDLTVAPGDVVGVVGANGAGKSTLLRLLAGIDEPQAGTVSLTPADAFVGWLPQEHERVPGETVSAYIARRTGCAEATRDMDAAAAALGNPSLAEPGVDPSDAYSSALERWLASGAADLDERLPVVLADLGLDLGGAPENALMTSLSGGQAARVGLAALLLSRFDIVLLDEPTNDLDLDGLERLESFVRGLRGGVVLVSHDREFLARCVTRVLELDLAQSANRVFGGGYDAYLEERATLRRHAREKYDEFAEKKADLVSRARTQREWSSQGVRNAMRKAPDNDKIRRRAATESSEKQAQKVRQMESRIARLDEVEEPRKEWQLEFTIGAAPRSSSVVSALGGAVVRQGDFTLGPVSLQVNAGERIGITGPNGAGKSTLLRVLLGRQAPDEGTASLGASVQIGEIDQARSLLAGSQPLAAAFESLVPEMASGEVRTLLAKFGLKADHVNRPVDELSPGERTRASLALLQARGVNVLVLDEPTNHLDLPAIEQLEQALESYEGTLLLVTHDRRMLATVHTDRHWRVEDGRVTEA</sequence>
<dbReference type="PROSITE" id="PS00211">
    <property type="entry name" value="ABC_TRANSPORTER_1"/>
    <property type="match status" value="1"/>
</dbReference>
<dbReference type="PANTHER" id="PTHR42855:SF1">
    <property type="entry name" value="ABC TRANSPORTER DOMAIN-CONTAINING PROTEIN"/>
    <property type="match status" value="1"/>
</dbReference>
<dbReference type="GO" id="GO:0005524">
    <property type="term" value="F:ATP binding"/>
    <property type="evidence" value="ECO:0007669"/>
    <property type="project" value="UniProtKB-KW"/>
</dbReference>
<dbReference type="InterPro" id="IPR003593">
    <property type="entry name" value="AAA+_ATPase"/>
</dbReference>
<dbReference type="Gene3D" id="3.40.50.300">
    <property type="entry name" value="P-loop containing nucleotide triphosphate hydrolases"/>
    <property type="match status" value="2"/>
</dbReference>
<dbReference type="RefSeq" id="WP_135067650.1">
    <property type="nucleotide sequence ID" value="NZ_CP038266.1"/>
</dbReference>
<proteinExistence type="predicted"/>
<dbReference type="InterPro" id="IPR027417">
    <property type="entry name" value="P-loop_NTPase"/>
</dbReference>
<dbReference type="SMART" id="SM00382">
    <property type="entry name" value="AAA"/>
    <property type="match status" value="2"/>
</dbReference>
<keyword evidence="2 5" id="KW-0067">ATP-binding</keyword>
<dbReference type="CDD" id="cd03221">
    <property type="entry name" value="ABCF_EF-3"/>
    <property type="match status" value="2"/>
</dbReference>
<dbReference type="Proteomes" id="UP000295748">
    <property type="component" value="Chromosome"/>
</dbReference>
<feature type="domain" description="ABC transporter" evidence="4">
    <location>
        <begin position="5"/>
        <end position="266"/>
    </location>
</feature>
<dbReference type="InterPro" id="IPR017871">
    <property type="entry name" value="ABC_transporter-like_CS"/>
</dbReference>
<evidence type="ECO:0000256" key="2">
    <source>
        <dbReference type="ARBA" id="ARBA00022840"/>
    </source>
</evidence>
<dbReference type="PROSITE" id="PS50893">
    <property type="entry name" value="ABC_TRANSPORTER_2"/>
    <property type="match status" value="2"/>
</dbReference>
<feature type="domain" description="ABC transporter" evidence="4">
    <location>
        <begin position="352"/>
        <end position="553"/>
    </location>
</feature>
<gene>
    <name evidence="5" type="ORF">E4K62_11775</name>
</gene>
<dbReference type="PANTHER" id="PTHR42855">
    <property type="entry name" value="ABC TRANSPORTER ATP-BINDING SUBUNIT"/>
    <property type="match status" value="1"/>
</dbReference>
<dbReference type="InterPro" id="IPR051309">
    <property type="entry name" value="ABCF_ATPase"/>
</dbReference>
<name>A0ABX5SU17_9MICO</name>
<protein>
    <submittedName>
        <fullName evidence="5">ABC-F family ATP-binding cassette domain-containing protein</fullName>
    </submittedName>
</protein>
<organism evidence="5 6">
    <name type="scientific">Microbacterium wangchenii</name>
    <dbReference type="NCBI Taxonomy" id="2541726"/>
    <lineage>
        <taxon>Bacteria</taxon>
        <taxon>Bacillati</taxon>
        <taxon>Actinomycetota</taxon>
        <taxon>Actinomycetes</taxon>
        <taxon>Micrococcales</taxon>
        <taxon>Microbacteriaceae</taxon>
        <taxon>Microbacterium</taxon>
    </lineage>
</organism>
<dbReference type="Pfam" id="PF00005">
    <property type="entry name" value="ABC_tran"/>
    <property type="match status" value="2"/>
</dbReference>
<evidence type="ECO:0000256" key="3">
    <source>
        <dbReference type="SAM" id="MobiDB-lite"/>
    </source>
</evidence>
<feature type="region of interest" description="Disordered" evidence="3">
    <location>
        <begin position="290"/>
        <end position="324"/>
    </location>
</feature>
<dbReference type="InterPro" id="IPR003439">
    <property type="entry name" value="ABC_transporter-like_ATP-bd"/>
</dbReference>
<evidence type="ECO:0000259" key="4">
    <source>
        <dbReference type="PROSITE" id="PS50893"/>
    </source>
</evidence>
<reference evidence="5 6" key="1">
    <citation type="submission" date="2019-03" db="EMBL/GenBank/DDBJ databases">
        <authorList>
            <person name="Dong K."/>
        </authorList>
    </citation>
    <scope>NUCLEOTIDE SEQUENCE [LARGE SCALE GENOMIC DNA]</scope>
    <source>
        <strain evidence="6">dk512</strain>
    </source>
</reference>
<dbReference type="EMBL" id="CP038266">
    <property type="protein sequence ID" value="QBR89297.1"/>
    <property type="molecule type" value="Genomic_DNA"/>
</dbReference>
<evidence type="ECO:0000256" key="1">
    <source>
        <dbReference type="ARBA" id="ARBA00022741"/>
    </source>
</evidence>